<protein>
    <submittedName>
        <fullName evidence="1">Uncharacterized protein</fullName>
    </submittedName>
</protein>
<gene>
    <name evidence="1" type="ORF">BTO14_10250</name>
</gene>
<accession>A0A2P6CFE2</accession>
<comment type="caution">
    <text evidence="1">The sequence shown here is derived from an EMBL/GenBank/DDBJ whole genome shotgun (WGS) entry which is preliminary data.</text>
</comment>
<reference evidence="1 2" key="1">
    <citation type="submission" date="2016-12" db="EMBL/GenBank/DDBJ databases">
        <title>Trade-off between light-utilization and light-protection in marine flavobacteria.</title>
        <authorList>
            <person name="Kumagai Y."/>
            <person name="Yoshizawa S."/>
            <person name="Kogure K."/>
            <person name="Iwasaki W."/>
        </authorList>
    </citation>
    <scope>NUCLEOTIDE SEQUENCE [LARGE SCALE GENOMIC DNA]</scope>
    <source>
        <strain evidence="1 2">KCTC 12100</strain>
    </source>
</reference>
<keyword evidence="2" id="KW-1185">Reference proteome</keyword>
<dbReference type="Proteomes" id="UP000247345">
    <property type="component" value="Unassembled WGS sequence"/>
</dbReference>
<organism evidence="1 2">
    <name type="scientific">Polaribacter butkevichii</name>
    <dbReference type="NCBI Taxonomy" id="218490"/>
    <lineage>
        <taxon>Bacteria</taxon>
        <taxon>Pseudomonadati</taxon>
        <taxon>Bacteroidota</taxon>
        <taxon>Flavobacteriia</taxon>
        <taxon>Flavobacteriales</taxon>
        <taxon>Flavobacteriaceae</taxon>
    </lineage>
</organism>
<name>A0A2P6CFE2_9FLAO</name>
<evidence type="ECO:0000313" key="1">
    <source>
        <dbReference type="EMBL" id="PQJ73625.1"/>
    </source>
</evidence>
<dbReference type="EMBL" id="MSCK01000001">
    <property type="protein sequence ID" value="PQJ73625.1"/>
    <property type="molecule type" value="Genomic_DNA"/>
</dbReference>
<dbReference type="AlphaFoldDB" id="A0A2P6CFE2"/>
<sequence>MKTIEVIKQKCEIKKNEVITELSSKIDFSQGIDKAINSLADIDSQINTKLKPLGEDIKLIIESSNEDKDVLEKQASVIMENTLSEIFGKFF</sequence>
<evidence type="ECO:0000313" key="2">
    <source>
        <dbReference type="Proteomes" id="UP000247345"/>
    </source>
</evidence>
<proteinExistence type="predicted"/>
<dbReference type="RefSeq" id="WP_105049287.1">
    <property type="nucleotide sequence ID" value="NZ_CP150661.1"/>
</dbReference>